<comment type="caution">
    <text evidence="2">The sequence shown here is derived from an EMBL/GenBank/DDBJ whole genome shotgun (WGS) entry which is preliminary data.</text>
</comment>
<evidence type="ECO:0000313" key="2">
    <source>
        <dbReference type="EMBL" id="KAG0446365.1"/>
    </source>
</evidence>
<reference evidence="3 4" key="1">
    <citation type="journal article" date="2020" name="Nat. Food">
        <title>A phased Vanilla planifolia genome enables genetic improvement of flavour and production.</title>
        <authorList>
            <person name="Hasing T."/>
            <person name="Tang H."/>
            <person name="Brym M."/>
            <person name="Khazi F."/>
            <person name="Huang T."/>
            <person name="Chambers A.H."/>
        </authorList>
    </citation>
    <scope>NUCLEOTIDE SEQUENCE [LARGE SCALE GENOMIC DNA]</scope>
    <source>
        <tissue evidence="2">Leaf</tissue>
    </source>
</reference>
<name>A0A835U3F3_VANPL</name>
<organism evidence="2 3">
    <name type="scientific">Vanilla planifolia</name>
    <name type="common">Vanilla</name>
    <dbReference type="NCBI Taxonomy" id="51239"/>
    <lineage>
        <taxon>Eukaryota</taxon>
        <taxon>Viridiplantae</taxon>
        <taxon>Streptophyta</taxon>
        <taxon>Embryophyta</taxon>
        <taxon>Tracheophyta</taxon>
        <taxon>Spermatophyta</taxon>
        <taxon>Magnoliopsida</taxon>
        <taxon>Liliopsida</taxon>
        <taxon>Asparagales</taxon>
        <taxon>Orchidaceae</taxon>
        <taxon>Vanilloideae</taxon>
        <taxon>Vanilleae</taxon>
        <taxon>Vanilla</taxon>
    </lineage>
</organism>
<dbReference type="EMBL" id="JADCNL010000585">
    <property type="protein sequence ID" value="KAG0446365.1"/>
    <property type="molecule type" value="Genomic_DNA"/>
</dbReference>
<protein>
    <submittedName>
        <fullName evidence="2">Uncharacterized protein</fullName>
    </submittedName>
</protein>
<accession>A0A835U3F3</accession>
<dbReference type="Proteomes" id="UP000639772">
    <property type="component" value="Unassembled WGS sequence"/>
</dbReference>
<gene>
    <name evidence="2" type="ORF">HPP92_028867</name>
    <name evidence="1" type="ORF">HPP92_028878</name>
</gene>
<keyword evidence="3" id="KW-1185">Reference proteome</keyword>
<sequence length="158" mass="17173">MSTERWSLSLCTTAFSLSAFPPNETAAKYLSCKYFQRPGFPPPSSESQAEMTLQNALGFVSASRAAPRTPVRSGFGRGQVIASIYMQRSGIILTVAATQPALYFRRPCPQTHRQTQIADAAGGFTIRIIPSSPQIFASLPSTFPLKNSCRRSKVPVLA</sequence>
<evidence type="ECO:0000313" key="4">
    <source>
        <dbReference type="Proteomes" id="UP000639772"/>
    </source>
</evidence>
<dbReference type="EMBL" id="JADCNM010000586">
    <property type="protein sequence ID" value="KAG0446357.1"/>
    <property type="molecule type" value="Genomic_DNA"/>
</dbReference>
<evidence type="ECO:0000313" key="3">
    <source>
        <dbReference type="Proteomes" id="UP000636800"/>
    </source>
</evidence>
<dbReference type="Proteomes" id="UP000636800">
    <property type="component" value="Unassembled WGS sequence"/>
</dbReference>
<proteinExistence type="predicted"/>
<dbReference type="OrthoDB" id="2126698at2759"/>
<dbReference type="AlphaFoldDB" id="A0A835U3F3"/>
<evidence type="ECO:0000313" key="1">
    <source>
        <dbReference type="EMBL" id="KAG0446357.1"/>
    </source>
</evidence>